<evidence type="ECO:0000313" key="10">
    <source>
        <dbReference type="Proteomes" id="UP001497623"/>
    </source>
</evidence>
<gene>
    <name evidence="9" type="ORF">MNOR_LOCUS5219</name>
</gene>
<feature type="transmembrane region" description="Helical" evidence="8">
    <location>
        <begin position="106"/>
        <end position="130"/>
    </location>
</feature>
<keyword evidence="5 8" id="KW-0472">Membrane</keyword>
<keyword evidence="6" id="KW-0675">Receptor</keyword>
<dbReference type="PANTHER" id="PTHR42643:SF24">
    <property type="entry name" value="IONOTROPIC RECEPTOR 60A"/>
    <property type="match status" value="1"/>
</dbReference>
<dbReference type="EMBL" id="CAXKWB010001982">
    <property type="protein sequence ID" value="CAL4065972.1"/>
    <property type="molecule type" value="Genomic_DNA"/>
</dbReference>
<evidence type="ECO:0000256" key="1">
    <source>
        <dbReference type="ARBA" id="ARBA00004651"/>
    </source>
</evidence>
<dbReference type="SUPFAM" id="SSF53850">
    <property type="entry name" value="Periplasmic binding protein-like II"/>
    <property type="match status" value="1"/>
</dbReference>
<reference evidence="9 10" key="1">
    <citation type="submission" date="2024-05" db="EMBL/GenBank/DDBJ databases">
        <authorList>
            <person name="Wallberg A."/>
        </authorList>
    </citation>
    <scope>NUCLEOTIDE SEQUENCE [LARGE SCALE GENOMIC DNA]</scope>
</reference>
<keyword evidence="4 8" id="KW-1133">Transmembrane helix</keyword>
<dbReference type="PANTHER" id="PTHR42643">
    <property type="entry name" value="IONOTROPIC RECEPTOR 20A-RELATED"/>
    <property type="match status" value="1"/>
</dbReference>
<organism evidence="9 10">
    <name type="scientific">Meganyctiphanes norvegica</name>
    <name type="common">Northern krill</name>
    <name type="synonym">Thysanopoda norvegica</name>
    <dbReference type="NCBI Taxonomy" id="48144"/>
    <lineage>
        <taxon>Eukaryota</taxon>
        <taxon>Metazoa</taxon>
        <taxon>Ecdysozoa</taxon>
        <taxon>Arthropoda</taxon>
        <taxon>Crustacea</taxon>
        <taxon>Multicrustacea</taxon>
        <taxon>Malacostraca</taxon>
        <taxon>Eumalacostraca</taxon>
        <taxon>Eucarida</taxon>
        <taxon>Euphausiacea</taxon>
        <taxon>Euphausiidae</taxon>
        <taxon>Meganyctiphanes</taxon>
    </lineage>
</organism>
<proteinExistence type="predicted"/>
<sequence>MATGEKMATMFDEKAILMIFNAIFSQTATCPLYMAKEGTMITPLGMVFPKGSPLKPKVDSILYRLRESGLMDEWVRREVTNITQCMRRPGQDEQNQERPLNFEDCYGIFALLGIGYLSATTCFLFELFFIKHQ</sequence>
<comment type="caution">
    <text evidence="9">The sequence shown here is derived from an EMBL/GenBank/DDBJ whole genome shotgun (WGS) entry which is preliminary data.</text>
</comment>
<keyword evidence="10" id="KW-1185">Reference proteome</keyword>
<dbReference type="InterPro" id="IPR052192">
    <property type="entry name" value="Insect_Ionotropic_Sensory_Rcpt"/>
</dbReference>
<protein>
    <submittedName>
        <fullName evidence="9">Uncharacterized protein</fullName>
    </submittedName>
</protein>
<comment type="subcellular location">
    <subcellularLocation>
        <location evidence="1">Cell membrane</location>
        <topology evidence="1">Multi-pass membrane protein</topology>
    </subcellularLocation>
</comment>
<dbReference type="GO" id="GO:0005886">
    <property type="term" value="C:plasma membrane"/>
    <property type="evidence" value="ECO:0007669"/>
    <property type="project" value="UniProtKB-SubCell"/>
</dbReference>
<evidence type="ECO:0000256" key="8">
    <source>
        <dbReference type="SAM" id="Phobius"/>
    </source>
</evidence>
<name>A0AAV2PXH6_MEGNR</name>
<keyword evidence="7" id="KW-0325">Glycoprotein</keyword>
<dbReference type="AlphaFoldDB" id="A0AAV2PXH6"/>
<keyword evidence="2" id="KW-1003">Cell membrane</keyword>
<evidence type="ECO:0000256" key="3">
    <source>
        <dbReference type="ARBA" id="ARBA00022692"/>
    </source>
</evidence>
<keyword evidence="3 8" id="KW-0812">Transmembrane</keyword>
<evidence type="ECO:0000313" key="9">
    <source>
        <dbReference type="EMBL" id="CAL4065972.1"/>
    </source>
</evidence>
<evidence type="ECO:0000256" key="4">
    <source>
        <dbReference type="ARBA" id="ARBA00022989"/>
    </source>
</evidence>
<evidence type="ECO:0000256" key="5">
    <source>
        <dbReference type="ARBA" id="ARBA00023136"/>
    </source>
</evidence>
<evidence type="ECO:0000256" key="2">
    <source>
        <dbReference type="ARBA" id="ARBA00022475"/>
    </source>
</evidence>
<evidence type="ECO:0000256" key="6">
    <source>
        <dbReference type="ARBA" id="ARBA00023170"/>
    </source>
</evidence>
<accession>A0AAV2PXH6</accession>
<dbReference type="Proteomes" id="UP001497623">
    <property type="component" value="Unassembled WGS sequence"/>
</dbReference>
<evidence type="ECO:0000256" key="7">
    <source>
        <dbReference type="ARBA" id="ARBA00023180"/>
    </source>
</evidence>